<dbReference type="Pfam" id="PF00364">
    <property type="entry name" value="Biotin_lipoyl"/>
    <property type="match status" value="2"/>
</dbReference>
<dbReference type="CDD" id="cd06849">
    <property type="entry name" value="lipoyl_domain"/>
    <property type="match status" value="2"/>
</dbReference>
<dbReference type="PANTHER" id="PTHR43416">
    <property type="entry name" value="DIHYDROLIPOYLLYSINE-RESIDUE SUCCINYLTRANSFERASE COMPONENT OF 2-OXOGLUTARATE DEHYDROGENASE COMPLEX, MITOCHONDRIAL-RELATED"/>
    <property type="match status" value="1"/>
</dbReference>
<dbReference type="EC" id="2.3.1.61" evidence="10"/>
<dbReference type="InterPro" id="IPR050537">
    <property type="entry name" value="2-oxoacid_dehydrogenase"/>
</dbReference>
<protein>
    <recommendedName>
        <fullName evidence="10">Dihydrolipoyllysine-residue succinyltransferase</fullName>
        <ecNumber evidence="10">2.3.1.61</ecNumber>
    </recommendedName>
</protein>
<comment type="catalytic activity">
    <reaction evidence="9">
        <text>N(6)-[(R)-dihydrolipoyl]-L-lysyl-[protein] + succinyl-CoA = N(6)-[(R)-S(8)-succinyldihydrolipoyl]-L-lysyl-[protein] + CoA</text>
        <dbReference type="Rhea" id="RHEA:15213"/>
        <dbReference type="Rhea" id="RHEA-COMP:10475"/>
        <dbReference type="Rhea" id="RHEA-COMP:20092"/>
        <dbReference type="ChEBI" id="CHEBI:57287"/>
        <dbReference type="ChEBI" id="CHEBI:57292"/>
        <dbReference type="ChEBI" id="CHEBI:83100"/>
        <dbReference type="ChEBI" id="CHEBI:83120"/>
        <dbReference type="EC" id="2.3.1.61"/>
    </reaction>
</comment>
<dbReference type="Proteomes" id="UP001597297">
    <property type="component" value="Unassembled WGS sequence"/>
</dbReference>
<accession>A0ABW5E348</accession>
<evidence type="ECO:0000256" key="3">
    <source>
        <dbReference type="ARBA" id="ARBA00005145"/>
    </source>
</evidence>
<feature type="domain" description="Lipoyl-binding" evidence="12">
    <location>
        <begin position="116"/>
        <end position="190"/>
    </location>
</feature>
<feature type="region of interest" description="Disordered" evidence="11">
    <location>
        <begin position="82"/>
        <end position="113"/>
    </location>
</feature>
<evidence type="ECO:0000256" key="8">
    <source>
        <dbReference type="ARBA" id="ARBA00023315"/>
    </source>
</evidence>
<evidence type="ECO:0000256" key="10">
    <source>
        <dbReference type="NCBIfam" id="TIGR01347"/>
    </source>
</evidence>
<dbReference type="PROSITE" id="PS00189">
    <property type="entry name" value="LIPOYL"/>
    <property type="match status" value="2"/>
</dbReference>
<evidence type="ECO:0000259" key="12">
    <source>
        <dbReference type="PROSITE" id="PS50968"/>
    </source>
</evidence>
<dbReference type="EMBL" id="JBHUJC010000025">
    <property type="protein sequence ID" value="MFD2276529.1"/>
    <property type="molecule type" value="Genomic_DNA"/>
</dbReference>
<keyword evidence="5" id="KW-0816">Tricarboxylic acid cycle</keyword>
<dbReference type="Gene3D" id="2.40.50.100">
    <property type="match status" value="2"/>
</dbReference>
<dbReference type="SUPFAM" id="SSF52777">
    <property type="entry name" value="CoA-dependent acyltransferases"/>
    <property type="match status" value="1"/>
</dbReference>
<sequence length="483" mass="50776">MSFEVTIPNAGESVTSANVAQWHVADGASVSKGDVLLTIETDKVSSELEAEESGTIQILVQEGEEVAIGTVVAKIDAADAAPAAAEEKTSEPEVATEESAEPKTESAPASSGGAEVVDVLVPAAGESVTSANVANWHVSNGDSVAKGDILVTLETDKVSTELEAETAGTIEIITAEGEEVEIGTLIAKITVGGAAPTKSEAPKQESIPAPKTESKPAPAAPSKPAAPAPATKPDLSKPAPAGEKAGAAVEEGRTTRKKMSMLRRKIATHLVNAQQTAAILSTFNEVDMSAIMKLRKEVQEDFVKKHGCKLGFMSIFVKAVSQALKDVPAINGHIDGTDIVQNNFIDIGCAIGTEKGLVVPVLRDCDKKGFADIEKEILDYAEKAREGKIEMSDLQGGGFTISNGGVYGSLLSTPILNAPQSGILGMHTIQQRPVAVDGKVEIRPMMYLALSYDHRLVDGKEAVTFLIRIKECLENPTRMMLEM</sequence>
<keyword evidence="8 13" id="KW-0012">Acyltransferase</keyword>
<comment type="similarity">
    <text evidence="4">Belongs to the 2-oxoacid dehydrogenase family.</text>
</comment>
<evidence type="ECO:0000256" key="4">
    <source>
        <dbReference type="ARBA" id="ARBA00007317"/>
    </source>
</evidence>
<comment type="cofactor">
    <cofactor evidence="1">
        <name>(R)-lipoate</name>
        <dbReference type="ChEBI" id="CHEBI:83088"/>
    </cofactor>
</comment>
<evidence type="ECO:0000256" key="5">
    <source>
        <dbReference type="ARBA" id="ARBA00022532"/>
    </source>
</evidence>
<dbReference type="RefSeq" id="WP_377092985.1">
    <property type="nucleotide sequence ID" value="NZ_JBHSJM010000001.1"/>
</dbReference>
<comment type="caution">
    <text evidence="13">The sequence shown here is derived from an EMBL/GenBank/DDBJ whole genome shotgun (WGS) entry which is preliminary data.</text>
</comment>
<evidence type="ECO:0000256" key="9">
    <source>
        <dbReference type="ARBA" id="ARBA00052761"/>
    </source>
</evidence>
<dbReference type="Gene3D" id="3.30.559.10">
    <property type="entry name" value="Chloramphenicol acetyltransferase-like domain"/>
    <property type="match status" value="1"/>
</dbReference>
<organism evidence="13 14">
    <name type="scientific">Rubritalea spongiae</name>
    <dbReference type="NCBI Taxonomy" id="430797"/>
    <lineage>
        <taxon>Bacteria</taxon>
        <taxon>Pseudomonadati</taxon>
        <taxon>Verrucomicrobiota</taxon>
        <taxon>Verrucomicrobiia</taxon>
        <taxon>Verrucomicrobiales</taxon>
        <taxon>Rubritaleaceae</taxon>
        <taxon>Rubritalea</taxon>
    </lineage>
</organism>
<feature type="region of interest" description="Disordered" evidence="11">
    <location>
        <begin position="194"/>
        <end position="259"/>
    </location>
</feature>
<dbReference type="PROSITE" id="PS50968">
    <property type="entry name" value="BIOTINYL_LIPOYL"/>
    <property type="match status" value="2"/>
</dbReference>
<gene>
    <name evidence="13" type="primary">sucB</name>
    <name evidence="13" type="ORF">ACFSQZ_08630</name>
</gene>
<dbReference type="Pfam" id="PF00198">
    <property type="entry name" value="2-oxoacid_dh"/>
    <property type="match status" value="1"/>
</dbReference>
<dbReference type="PANTHER" id="PTHR43416:SF5">
    <property type="entry name" value="DIHYDROLIPOYLLYSINE-RESIDUE SUCCINYLTRANSFERASE COMPONENT OF 2-OXOGLUTARATE DEHYDROGENASE COMPLEX, MITOCHONDRIAL"/>
    <property type="match status" value="1"/>
</dbReference>
<reference evidence="14" key="1">
    <citation type="journal article" date="2019" name="Int. J. Syst. Evol. Microbiol.">
        <title>The Global Catalogue of Microorganisms (GCM) 10K type strain sequencing project: providing services to taxonomists for standard genome sequencing and annotation.</title>
        <authorList>
            <consortium name="The Broad Institute Genomics Platform"/>
            <consortium name="The Broad Institute Genome Sequencing Center for Infectious Disease"/>
            <person name="Wu L."/>
            <person name="Ma J."/>
        </authorList>
    </citation>
    <scope>NUCLEOTIDE SEQUENCE [LARGE SCALE GENOMIC DNA]</scope>
    <source>
        <strain evidence="14">JCM 16545</strain>
    </source>
</reference>
<feature type="compositionally biased region" description="Pro residues" evidence="11">
    <location>
        <begin position="218"/>
        <end position="227"/>
    </location>
</feature>
<keyword evidence="6 13" id="KW-0808">Transferase</keyword>
<feature type="domain" description="Lipoyl-binding" evidence="12">
    <location>
        <begin position="2"/>
        <end position="76"/>
    </location>
</feature>
<comment type="pathway">
    <text evidence="3">Amino-acid degradation; L-lysine degradation via saccharopine pathway; glutaryl-CoA from L-lysine: step 6/6.</text>
</comment>
<evidence type="ECO:0000256" key="2">
    <source>
        <dbReference type="ARBA" id="ARBA00004052"/>
    </source>
</evidence>
<proteinExistence type="inferred from homology"/>
<evidence type="ECO:0000256" key="1">
    <source>
        <dbReference type="ARBA" id="ARBA00001938"/>
    </source>
</evidence>
<dbReference type="InterPro" id="IPR003016">
    <property type="entry name" value="2-oxoA_DH_lipoyl-BS"/>
</dbReference>
<evidence type="ECO:0000256" key="11">
    <source>
        <dbReference type="SAM" id="MobiDB-lite"/>
    </source>
</evidence>
<dbReference type="GO" id="GO:0004149">
    <property type="term" value="F:dihydrolipoyllysine-residue succinyltransferase activity"/>
    <property type="evidence" value="ECO:0007669"/>
    <property type="project" value="UniProtKB-EC"/>
</dbReference>
<dbReference type="SUPFAM" id="SSF51230">
    <property type="entry name" value="Single hybrid motif"/>
    <property type="match status" value="2"/>
</dbReference>
<dbReference type="InterPro" id="IPR000089">
    <property type="entry name" value="Biotin_lipoyl"/>
</dbReference>
<evidence type="ECO:0000313" key="14">
    <source>
        <dbReference type="Proteomes" id="UP001597297"/>
    </source>
</evidence>
<name>A0ABW5E348_9BACT</name>
<dbReference type="InterPro" id="IPR006255">
    <property type="entry name" value="SucB"/>
</dbReference>
<keyword evidence="7" id="KW-0450">Lipoyl</keyword>
<evidence type="ECO:0000256" key="7">
    <source>
        <dbReference type="ARBA" id="ARBA00022823"/>
    </source>
</evidence>
<comment type="function">
    <text evidence="2">E2 component of the 2-oxoglutarate dehydrogenase (OGDH) complex which catalyzes the second step in the conversion of 2-oxoglutarate to succinyl-CoA and CO(2).</text>
</comment>
<feature type="compositionally biased region" description="Low complexity" evidence="11">
    <location>
        <begin position="208"/>
        <end position="217"/>
    </location>
</feature>
<dbReference type="InterPro" id="IPR023213">
    <property type="entry name" value="CAT-like_dom_sf"/>
</dbReference>
<evidence type="ECO:0000256" key="6">
    <source>
        <dbReference type="ARBA" id="ARBA00022679"/>
    </source>
</evidence>
<keyword evidence="14" id="KW-1185">Reference proteome</keyword>
<evidence type="ECO:0000313" key="13">
    <source>
        <dbReference type="EMBL" id="MFD2276529.1"/>
    </source>
</evidence>
<dbReference type="InterPro" id="IPR001078">
    <property type="entry name" value="2-oxoacid_DH_actylTfrase"/>
</dbReference>
<dbReference type="InterPro" id="IPR011053">
    <property type="entry name" value="Single_hybrid_motif"/>
</dbReference>
<feature type="compositionally biased region" description="Low complexity" evidence="11">
    <location>
        <begin position="228"/>
        <end position="249"/>
    </location>
</feature>
<dbReference type="NCBIfam" id="TIGR01347">
    <property type="entry name" value="sucB"/>
    <property type="match status" value="1"/>
</dbReference>